<dbReference type="SUPFAM" id="SSF82199">
    <property type="entry name" value="SET domain"/>
    <property type="match status" value="1"/>
</dbReference>
<gene>
    <name evidence="1" type="ORF">SI7747_18020211</name>
</gene>
<evidence type="ECO:0000313" key="2">
    <source>
        <dbReference type="Proteomes" id="UP001189122"/>
    </source>
</evidence>
<organism evidence="1">
    <name type="scientific">Spirodela intermedia</name>
    <name type="common">Intermediate duckweed</name>
    <dbReference type="NCBI Taxonomy" id="51605"/>
    <lineage>
        <taxon>Eukaryota</taxon>
        <taxon>Viridiplantae</taxon>
        <taxon>Streptophyta</taxon>
        <taxon>Embryophyta</taxon>
        <taxon>Tracheophyta</taxon>
        <taxon>Spermatophyta</taxon>
        <taxon>Magnoliopsida</taxon>
        <taxon>Liliopsida</taxon>
        <taxon>Araceae</taxon>
        <taxon>Lemnoideae</taxon>
        <taxon>Spirodela</taxon>
    </lineage>
</organism>
<protein>
    <submittedName>
        <fullName evidence="1">Uncharacterized protein</fullName>
    </submittedName>
</protein>
<dbReference type="PANTHER" id="PTHR45660:SF94">
    <property type="entry name" value="HISTONE-LYSINE N-METHYLTRANSFERASE, H3 LYSINE-9 SPECIFIC SUVH4"/>
    <property type="match status" value="1"/>
</dbReference>
<dbReference type="GO" id="GO:0042054">
    <property type="term" value="F:histone methyltransferase activity"/>
    <property type="evidence" value="ECO:0007669"/>
    <property type="project" value="TreeGrafter"/>
</dbReference>
<dbReference type="AlphaFoldDB" id="A0A7I8JVJ2"/>
<dbReference type="EMBL" id="CACRZD030000018">
    <property type="protein sequence ID" value="CAA6673795.1"/>
    <property type="molecule type" value="Genomic_DNA"/>
</dbReference>
<proteinExistence type="predicted"/>
<evidence type="ECO:0000313" key="1">
    <source>
        <dbReference type="EMBL" id="CAA2634822.1"/>
    </source>
</evidence>
<dbReference type="PANTHER" id="PTHR45660">
    <property type="entry name" value="HISTONE-LYSINE N-METHYLTRANSFERASE SETMAR"/>
    <property type="match status" value="1"/>
</dbReference>
<accession>A0A7I8JVJ2</accession>
<dbReference type="Proteomes" id="UP001189122">
    <property type="component" value="Unassembled WGS sequence"/>
</dbReference>
<dbReference type="InterPro" id="IPR046341">
    <property type="entry name" value="SET_dom_sf"/>
</dbReference>
<sequence>MERYTRKYPSERILAAVSEILLTLGSDRCLTCPQSMESDLLQKLCWWPPSRDWISGFLRANVSRKRMYEDDLDISKDIIYTGEVGMTCLVISSEWFVARISKQLLWKVYTYDGQLILIIFHGLQCRNIFIFKRLKGQPWASRPICISCASHVPLSCQENFPIPATNLVDDACFPPPGKCDITLHISLLYYQNCTRYADGCKCKRDCINPSICACASFECGPSCGCEPGCANRISQQGLKYVDLCKRLAQVFGTVEKYTGTLARTEEMEGVSENSFILEIDCLQTMKGFDGREKEARTAGVLYRCRLRRRCCQVDQPQLREPNLFVQCILSSHSDIRLAKIMLFAADTIAPLQELTYDYGYAPGQRRGARRKIKEMACRCGSQCRGCLY</sequence>
<reference evidence="1 2" key="1">
    <citation type="submission" date="2019-12" db="EMBL/GenBank/DDBJ databases">
        <authorList>
            <person name="Scholz U."/>
            <person name="Mascher M."/>
            <person name="Fiebig A."/>
        </authorList>
    </citation>
    <scope>NUCLEOTIDE SEQUENCE</scope>
</reference>
<keyword evidence="2" id="KW-1185">Reference proteome</keyword>
<dbReference type="Gene3D" id="2.170.270.10">
    <property type="entry name" value="SET domain"/>
    <property type="match status" value="1"/>
</dbReference>
<dbReference type="EMBL" id="LR743605">
    <property type="protein sequence ID" value="CAA2634822.1"/>
    <property type="molecule type" value="Genomic_DNA"/>
</dbReference>
<name>A0A7I8JVJ2_SPIIN</name>
<dbReference type="InterPro" id="IPR051357">
    <property type="entry name" value="H3K9_HMTase_SUVAR3-9"/>
</dbReference>
<dbReference type="GO" id="GO:0003690">
    <property type="term" value="F:double-stranded DNA binding"/>
    <property type="evidence" value="ECO:0007669"/>
    <property type="project" value="TreeGrafter"/>
</dbReference>